<evidence type="ECO:0000256" key="8">
    <source>
        <dbReference type="ARBA" id="ARBA00022729"/>
    </source>
</evidence>
<organism evidence="20">
    <name type="scientific">Oikopleura dioica</name>
    <name type="common">Tunicate</name>
    <dbReference type="NCBI Taxonomy" id="34765"/>
    <lineage>
        <taxon>Eukaryota</taxon>
        <taxon>Metazoa</taxon>
        <taxon>Chordata</taxon>
        <taxon>Tunicata</taxon>
        <taxon>Appendicularia</taxon>
        <taxon>Copelata</taxon>
        <taxon>Oikopleuridae</taxon>
        <taxon>Oikopleura</taxon>
    </lineage>
</organism>
<evidence type="ECO:0000256" key="16">
    <source>
        <dbReference type="ARBA" id="ARBA00023201"/>
    </source>
</evidence>
<evidence type="ECO:0000259" key="19">
    <source>
        <dbReference type="Pfam" id="PF01699"/>
    </source>
</evidence>
<name>E4Y2T9_OIKDI</name>
<evidence type="ECO:0000256" key="11">
    <source>
        <dbReference type="ARBA" id="ARBA00022958"/>
    </source>
</evidence>
<evidence type="ECO:0000256" key="4">
    <source>
        <dbReference type="ARBA" id="ARBA00022449"/>
    </source>
</evidence>
<dbReference type="InParanoid" id="E4Y2T9"/>
<accession>E4Y2T9</accession>
<dbReference type="Pfam" id="PF01699">
    <property type="entry name" value="Na_Ca_ex"/>
    <property type="match status" value="2"/>
</dbReference>
<keyword evidence="12 18" id="KW-1133">Transmembrane helix</keyword>
<keyword evidence="10" id="KW-0769">Symport</keyword>
<feature type="transmembrane region" description="Helical" evidence="18">
    <location>
        <begin position="546"/>
        <end position="568"/>
    </location>
</feature>
<keyword evidence="15 18" id="KW-0472">Membrane</keyword>
<keyword evidence="6" id="KW-0109">Calcium transport</keyword>
<keyword evidence="3" id="KW-0813">Transport</keyword>
<keyword evidence="14" id="KW-0406">Ion transport</keyword>
<evidence type="ECO:0000256" key="3">
    <source>
        <dbReference type="ARBA" id="ARBA00022448"/>
    </source>
</evidence>
<keyword evidence="13" id="KW-0915">Sodium</keyword>
<dbReference type="InterPro" id="IPR004837">
    <property type="entry name" value="NaCa_Exmemb"/>
</dbReference>
<evidence type="ECO:0000256" key="6">
    <source>
        <dbReference type="ARBA" id="ARBA00022568"/>
    </source>
</evidence>
<feature type="transmembrane region" description="Helical" evidence="18">
    <location>
        <begin position="242"/>
        <end position="262"/>
    </location>
</feature>
<feature type="transmembrane region" description="Helical" evidence="18">
    <location>
        <begin position="293"/>
        <end position="310"/>
    </location>
</feature>
<evidence type="ECO:0000313" key="20">
    <source>
        <dbReference type="EMBL" id="CBY16169.1"/>
    </source>
</evidence>
<feature type="transmembrane region" description="Helical" evidence="18">
    <location>
        <begin position="484"/>
        <end position="501"/>
    </location>
</feature>
<dbReference type="FunFam" id="1.20.1420.30:FF:000004">
    <property type="entry name" value="Sodium/potassium/calcium exchanger 2 isoform 1"/>
    <property type="match status" value="1"/>
</dbReference>
<feature type="transmembrane region" description="Helical" evidence="18">
    <location>
        <begin position="205"/>
        <end position="230"/>
    </location>
</feature>
<dbReference type="GO" id="GO:0006874">
    <property type="term" value="P:intracellular calcium ion homeostasis"/>
    <property type="evidence" value="ECO:0007669"/>
    <property type="project" value="TreeGrafter"/>
</dbReference>
<dbReference type="GO" id="GO:0005886">
    <property type="term" value="C:plasma membrane"/>
    <property type="evidence" value="ECO:0007669"/>
    <property type="project" value="TreeGrafter"/>
</dbReference>
<comment type="catalytic activity">
    <reaction evidence="17">
        <text>Ca(2+)(out) + K(+)(out) + 4 Na(+)(in) = Ca(2+)(in) + K(+)(in) + 4 Na(+)(out)</text>
        <dbReference type="Rhea" id="RHEA:69967"/>
        <dbReference type="ChEBI" id="CHEBI:29101"/>
        <dbReference type="ChEBI" id="CHEBI:29103"/>
        <dbReference type="ChEBI" id="CHEBI:29108"/>
    </reaction>
</comment>
<dbReference type="OrthoDB" id="2127281at2759"/>
<evidence type="ECO:0000256" key="14">
    <source>
        <dbReference type="ARBA" id="ARBA00023065"/>
    </source>
</evidence>
<dbReference type="AlphaFoldDB" id="E4Y2T9"/>
<dbReference type="InterPro" id="IPR044880">
    <property type="entry name" value="NCX_ion-bd_dom_sf"/>
</dbReference>
<keyword evidence="11" id="KW-0630">Potassium</keyword>
<evidence type="ECO:0000256" key="10">
    <source>
        <dbReference type="ARBA" id="ARBA00022847"/>
    </source>
</evidence>
<dbReference type="Proteomes" id="UP000001307">
    <property type="component" value="Unassembled WGS sequence"/>
</dbReference>
<reference evidence="20" key="1">
    <citation type="journal article" date="2010" name="Science">
        <title>Plasticity of animal genome architecture unmasked by rapid evolution of a pelagic tunicate.</title>
        <authorList>
            <person name="Denoeud F."/>
            <person name="Henriet S."/>
            <person name="Mungpakdee S."/>
            <person name="Aury J.M."/>
            <person name="Da Silva C."/>
            <person name="Brinkmann H."/>
            <person name="Mikhaleva J."/>
            <person name="Olsen L.C."/>
            <person name="Jubin C."/>
            <person name="Canestro C."/>
            <person name="Bouquet J.M."/>
            <person name="Danks G."/>
            <person name="Poulain J."/>
            <person name="Campsteijn C."/>
            <person name="Adamski M."/>
            <person name="Cross I."/>
            <person name="Yadetie F."/>
            <person name="Muffato M."/>
            <person name="Louis A."/>
            <person name="Butcher S."/>
            <person name="Tsagkogeorga G."/>
            <person name="Konrad A."/>
            <person name="Singh S."/>
            <person name="Jensen M.F."/>
            <person name="Cong E.H."/>
            <person name="Eikeseth-Otteraa H."/>
            <person name="Noel B."/>
            <person name="Anthouard V."/>
            <person name="Porcel B.M."/>
            <person name="Kachouri-Lafond R."/>
            <person name="Nishino A."/>
            <person name="Ugolini M."/>
            <person name="Chourrout P."/>
            <person name="Nishida H."/>
            <person name="Aasland R."/>
            <person name="Huzurbazar S."/>
            <person name="Westhof E."/>
            <person name="Delsuc F."/>
            <person name="Lehrach H."/>
            <person name="Reinhardt R."/>
            <person name="Weissenbach J."/>
            <person name="Roy S.W."/>
            <person name="Artiguenave F."/>
            <person name="Postlethwait J.H."/>
            <person name="Manak J.R."/>
            <person name="Thompson E.M."/>
            <person name="Jaillon O."/>
            <person name="Du Pasquier L."/>
            <person name="Boudinot P."/>
            <person name="Liberles D.A."/>
            <person name="Volff J.N."/>
            <person name="Philippe H."/>
            <person name="Lenhard B."/>
            <person name="Roest Crollius H."/>
            <person name="Wincker P."/>
            <person name="Chourrout D."/>
        </authorList>
    </citation>
    <scope>NUCLEOTIDE SEQUENCE [LARGE SCALE GENOMIC DNA]</scope>
</reference>
<sequence length="600" mass="67411">MTRMSSEEDVEGLLPNQKNENLQIICSRKSFMRVKKRKNNLRYKTEDNKEDKTIKFKIIASSSPKIIVNHCRNKRRFKRCLRWRLGAILLAFVGSIVLSAYSVNLSLGHNTVNLEQYKTRYARSAENEGNFTEAEGANSSEICVEPAMNEFPKDGFTDEQRKGGAVIIHILLSMYMFLGLAIICDDYFVASLEQIVEKLQLSDDVAGATFMAAGSSAPELFTSLIGVFIAKSDVGTGTIVGSAVFNILVIIGLCGLFCTAAIQLSWWPLARDSSCYLISIFVLIGVLYDGNVYWYEAAAMVSLYFCYILIMKFNQSLQQFVVNLRGKKAKESSSEDVNGDAAVPLTAKESKVELQPNGVAVAQLDVAAGQNLQESSGMANVGLRLMISNSFAPKTRLRMASRLLIMENFRLTLSFTFFVSVTNRRAKRFSKKSLQKRWLGKTFALKTLLFEQNILAIRFSEPEEEDEESFVHPFKPPKDSFTDFMKWFISWPLLFLFFFTIPNCNKYQKWFLLTFLMSIVWITIFSYVMVWMICITGYTFGIPDTVMGITFLAAGTSVPDTIASILVARNGYGDMAVSNSIGSNVFDIFLGLGLPWLLKT</sequence>
<keyword evidence="4" id="KW-0050">Antiport</keyword>
<keyword evidence="5" id="KW-0633">Potassium transport</keyword>
<evidence type="ECO:0000256" key="12">
    <source>
        <dbReference type="ARBA" id="ARBA00022989"/>
    </source>
</evidence>
<dbReference type="GO" id="GO:0008273">
    <property type="term" value="F:calcium, potassium:sodium antiporter activity"/>
    <property type="evidence" value="ECO:0007669"/>
    <property type="project" value="TreeGrafter"/>
</dbReference>
<dbReference type="EMBL" id="FN653934">
    <property type="protein sequence ID" value="CBY16169.1"/>
    <property type="molecule type" value="Genomic_DNA"/>
</dbReference>
<dbReference type="Gene3D" id="1.20.1420.30">
    <property type="entry name" value="NCX, central ion-binding region"/>
    <property type="match status" value="2"/>
</dbReference>
<dbReference type="PANTHER" id="PTHR10846:SF73">
    <property type="entry name" value="SODIUM_CALCIUM EXCHANGER MEMBRANE REGION DOMAIN-CONTAINING PROTEIN"/>
    <property type="match status" value="1"/>
</dbReference>
<comment type="subcellular location">
    <subcellularLocation>
        <location evidence="1">Membrane</location>
        <topology evidence="1">Multi-pass membrane protein</topology>
    </subcellularLocation>
</comment>
<dbReference type="FunFam" id="1.20.1420.30:FF:000009">
    <property type="entry name" value="sodium/potassium/calcium exchanger 5 isoform X2"/>
    <property type="match status" value="1"/>
</dbReference>
<feature type="transmembrane region" description="Helical" evidence="18">
    <location>
        <begin position="83"/>
        <end position="103"/>
    </location>
</feature>
<gene>
    <name evidence="20" type="ORF">GSOID_T00016497001</name>
</gene>
<evidence type="ECO:0000256" key="15">
    <source>
        <dbReference type="ARBA" id="ARBA00023136"/>
    </source>
</evidence>
<keyword evidence="7 18" id="KW-0812">Transmembrane</keyword>
<feature type="domain" description="Sodium/calcium exchanger membrane region" evidence="19">
    <location>
        <begin position="171"/>
        <end position="311"/>
    </location>
</feature>
<evidence type="ECO:0000256" key="13">
    <source>
        <dbReference type="ARBA" id="ARBA00023053"/>
    </source>
</evidence>
<evidence type="ECO:0000256" key="1">
    <source>
        <dbReference type="ARBA" id="ARBA00004141"/>
    </source>
</evidence>
<dbReference type="PANTHER" id="PTHR10846">
    <property type="entry name" value="SODIUM/POTASSIUM/CALCIUM EXCHANGER"/>
    <property type="match status" value="1"/>
</dbReference>
<feature type="transmembrane region" description="Helical" evidence="18">
    <location>
        <begin position="269"/>
        <end position="287"/>
    </location>
</feature>
<keyword evidence="21" id="KW-1185">Reference proteome</keyword>
<feature type="transmembrane region" description="Helical" evidence="18">
    <location>
        <begin position="513"/>
        <end position="540"/>
    </location>
</feature>
<evidence type="ECO:0000256" key="2">
    <source>
        <dbReference type="ARBA" id="ARBA00005364"/>
    </source>
</evidence>
<evidence type="ECO:0000256" key="7">
    <source>
        <dbReference type="ARBA" id="ARBA00022692"/>
    </source>
</evidence>
<dbReference type="InterPro" id="IPR004481">
    <property type="entry name" value="K/Na/Ca-exchanger"/>
</dbReference>
<feature type="non-terminal residue" evidence="20">
    <location>
        <position position="600"/>
    </location>
</feature>
<keyword evidence="8" id="KW-0732">Signal</keyword>
<dbReference type="GO" id="GO:0015293">
    <property type="term" value="F:symporter activity"/>
    <property type="evidence" value="ECO:0007669"/>
    <property type="project" value="UniProtKB-KW"/>
</dbReference>
<comment type="similarity">
    <text evidence="2">Belongs to the Ca(2+):cation antiporter (CaCA) (TC 2.A.19) family. SLC24A subfamily.</text>
</comment>
<dbReference type="NCBIfam" id="TIGR00367">
    <property type="entry name" value="calcium/sodium antiporter"/>
    <property type="match status" value="1"/>
</dbReference>
<feature type="domain" description="Sodium/calcium exchanger membrane region" evidence="19">
    <location>
        <begin position="511"/>
        <end position="599"/>
    </location>
</feature>
<keyword evidence="16" id="KW-0739">Sodium transport</keyword>
<feature type="transmembrane region" description="Helical" evidence="18">
    <location>
        <begin position="403"/>
        <end position="421"/>
    </location>
</feature>
<dbReference type="GO" id="GO:0005262">
    <property type="term" value="F:calcium channel activity"/>
    <property type="evidence" value="ECO:0007669"/>
    <property type="project" value="TreeGrafter"/>
</dbReference>
<protein>
    <recommendedName>
        <fullName evidence="19">Sodium/calcium exchanger membrane region domain-containing protein</fullName>
    </recommendedName>
</protein>
<evidence type="ECO:0000256" key="17">
    <source>
        <dbReference type="ARBA" id="ARBA00033627"/>
    </source>
</evidence>
<feature type="transmembrane region" description="Helical" evidence="18">
    <location>
        <begin position="580"/>
        <end position="598"/>
    </location>
</feature>
<evidence type="ECO:0000256" key="18">
    <source>
        <dbReference type="SAM" id="Phobius"/>
    </source>
</evidence>
<evidence type="ECO:0000313" key="21">
    <source>
        <dbReference type="Proteomes" id="UP000001307"/>
    </source>
</evidence>
<keyword evidence="9" id="KW-0106">Calcium</keyword>
<feature type="transmembrane region" description="Helical" evidence="18">
    <location>
        <begin position="166"/>
        <end position="184"/>
    </location>
</feature>
<evidence type="ECO:0000256" key="9">
    <source>
        <dbReference type="ARBA" id="ARBA00022837"/>
    </source>
</evidence>
<proteinExistence type="inferred from homology"/>
<evidence type="ECO:0000256" key="5">
    <source>
        <dbReference type="ARBA" id="ARBA00022538"/>
    </source>
</evidence>